<feature type="domain" description="BLUF" evidence="1">
    <location>
        <begin position="1"/>
        <end position="79"/>
    </location>
</feature>
<dbReference type="EMBL" id="CP011454">
    <property type="protein sequence ID" value="AMW04965.1"/>
    <property type="molecule type" value="Genomic_DNA"/>
</dbReference>
<dbReference type="STRING" id="1379270.GEMMAAP_09250"/>
<proteinExistence type="predicted"/>
<dbReference type="KEGG" id="gph:GEMMAAP_09250"/>
<reference evidence="2 3" key="2">
    <citation type="journal article" date="2016" name="Environ. Microbiol. Rep.">
        <title>Metagenomic evidence for the presence of phototrophic Gemmatimonadetes bacteria in diverse environments.</title>
        <authorList>
            <person name="Zeng Y."/>
            <person name="Baumbach J."/>
            <person name="Barbosa E.G."/>
            <person name="Azevedo V."/>
            <person name="Zhang C."/>
            <person name="Koblizek M."/>
        </authorList>
    </citation>
    <scope>NUCLEOTIDE SEQUENCE [LARGE SCALE GENOMIC DNA]</scope>
    <source>
        <strain evidence="2 3">AP64</strain>
    </source>
</reference>
<dbReference type="SUPFAM" id="SSF54975">
    <property type="entry name" value="Acylphosphatase/BLUF domain-like"/>
    <property type="match status" value="1"/>
</dbReference>
<evidence type="ECO:0000313" key="2">
    <source>
        <dbReference type="EMBL" id="AMW04965.1"/>
    </source>
</evidence>
<dbReference type="eggNOG" id="COG3431">
    <property type="taxonomic scope" value="Bacteria"/>
</dbReference>
<dbReference type="GO" id="GO:0009882">
    <property type="term" value="F:blue light photoreceptor activity"/>
    <property type="evidence" value="ECO:0007669"/>
    <property type="project" value="InterPro"/>
</dbReference>
<sequence length="130" mass="14229">MTYSILVGIMAHAQTKNTARGITGILCYGSGQFLQALEGERDAVNALYHEIAADARHGSCQLMAVEEIAQRAFPEWTMKVVNWEDGDSARRRAMLEADTGLSVFSPQDMAAAHAATFLEHLAEMERELGS</sequence>
<dbReference type="Gene3D" id="3.30.70.100">
    <property type="match status" value="1"/>
</dbReference>
<dbReference type="GO" id="GO:0071949">
    <property type="term" value="F:FAD binding"/>
    <property type="evidence" value="ECO:0007669"/>
    <property type="project" value="InterPro"/>
</dbReference>
<evidence type="ECO:0000313" key="3">
    <source>
        <dbReference type="Proteomes" id="UP000076404"/>
    </source>
</evidence>
<protein>
    <recommendedName>
        <fullName evidence="1">BLUF domain-containing protein</fullName>
    </recommendedName>
</protein>
<evidence type="ECO:0000259" key="1">
    <source>
        <dbReference type="PROSITE" id="PS50925"/>
    </source>
</evidence>
<reference evidence="2 3" key="1">
    <citation type="journal article" date="2014" name="Proc. Natl. Acad. Sci. U.S.A.">
        <title>Functional type 2 photosynthetic reaction centers found in the rare bacterial phylum Gemmatimonadetes.</title>
        <authorList>
            <person name="Zeng Y."/>
            <person name="Feng F."/>
            <person name="Medova H."/>
            <person name="Dean J."/>
            <person name="Koblizek M."/>
        </authorList>
    </citation>
    <scope>NUCLEOTIDE SEQUENCE [LARGE SCALE GENOMIC DNA]</scope>
    <source>
        <strain evidence="2 3">AP64</strain>
    </source>
</reference>
<accession>A0A143BK55</accession>
<name>A0A143BK55_9BACT</name>
<dbReference type="PROSITE" id="PS50925">
    <property type="entry name" value="BLUF"/>
    <property type="match status" value="1"/>
</dbReference>
<dbReference type="SMART" id="SM01034">
    <property type="entry name" value="BLUF"/>
    <property type="match status" value="1"/>
</dbReference>
<gene>
    <name evidence="2" type="ORF">GEMMAAP_09250</name>
</gene>
<dbReference type="InterPro" id="IPR036046">
    <property type="entry name" value="Acylphosphatase-like_dom_sf"/>
</dbReference>
<organism evidence="2 3">
    <name type="scientific">Gemmatimonas phototrophica</name>
    <dbReference type="NCBI Taxonomy" id="1379270"/>
    <lineage>
        <taxon>Bacteria</taxon>
        <taxon>Pseudomonadati</taxon>
        <taxon>Gemmatimonadota</taxon>
        <taxon>Gemmatimonadia</taxon>
        <taxon>Gemmatimonadales</taxon>
        <taxon>Gemmatimonadaceae</taxon>
        <taxon>Gemmatimonas</taxon>
    </lineage>
</organism>
<dbReference type="Pfam" id="PF04940">
    <property type="entry name" value="BLUF"/>
    <property type="match status" value="1"/>
</dbReference>
<dbReference type="Proteomes" id="UP000076404">
    <property type="component" value="Chromosome"/>
</dbReference>
<dbReference type="InterPro" id="IPR007024">
    <property type="entry name" value="BLUF_domain"/>
</dbReference>
<keyword evidence="3" id="KW-1185">Reference proteome</keyword>
<dbReference type="AlphaFoldDB" id="A0A143BK55"/>